<comment type="subcellular location">
    <subcellularLocation>
        <location evidence="1">Membrane</location>
        <topology evidence="1">Multi-pass membrane protein</topology>
    </subcellularLocation>
</comment>
<keyword evidence="6 8" id="KW-0472">Membrane</keyword>
<feature type="transmembrane region" description="Helical" evidence="8">
    <location>
        <begin position="101"/>
        <end position="130"/>
    </location>
</feature>
<dbReference type="GO" id="GO:0042907">
    <property type="term" value="F:xanthine transmembrane transporter activity"/>
    <property type="evidence" value="ECO:0007669"/>
    <property type="project" value="TreeGrafter"/>
</dbReference>
<sequence>MSVEYITTPPSATAAPDAHQRSKKETIQSKYEFAKYKLTTKDGWFGDYDFKELCLPQFPYRFGRSKAKERSEELGELEEYGEKRPINRMPPFYGLHDDLPLLLAIVAGFQHSLGMIAGLVTPPIIFANYINLDAETQSYMISASLVASGLLSMMQMSRIRLYKNYYLGTGLITVVGTSFATLSSAFAIFDSYYSSGKCSTTTAADGTVTKSACPDAYGALIGTSMLCSILEIGLSFVSAKKLKKLFPPIITGTVVFMIGAALIGDSGILNWAGGSNDCSGRPATGYFALCPNIAAPKPALWGSPQFIGLGFLSFITIVITEIFGSPFMRNASIVIGLIVGMIVAGPTGYVDGSSISTSPAITFLWVKTFKLSIYGPAILPMMAVYVTLAVEAIGDITASSEASRVEVEGEVFDSRIQGGVLSDGVAGLLAGAFTVSPMSIFAQNNGIIVLTRCANRRAGFFCASFIILYGVIGKISGVFLSIPYPVLGGVTTFLFASVATSGLRVLSMLNYTRRDRFILAASLSFGLGNLLVPTWTTYLFEGVTSTNAALQGFLSSLIIVVSTPYLSCGVIGVILNLILPAEGTEAPVDHVTHSRPPPPRSVVERDNDVDKKADEVSLKDMAVVSLEEVEAHGSSNARRHVV</sequence>
<feature type="transmembrane region" description="Helical" evidence="8">
    <location>
        <begin position="458"/>
        <end position="480"/>
    </location>
</feature>
<dbReference type="GO" id="GO:0000324">
    <property type="term" value="C:fungal-type vacuole"/>
    <property type="evidence" value="ECO:0007669"/>
    <property type="project" value="TreeGrafter"/>
</dbReference>
<dbReference type="EMBL" id="LN483124">
    <property type="protein sequence ID" value="CED82379.1"/>
    <property type="molecule type" value="Genomic_DNA"/>
</dbReference>
<evidence type="ECO:0000313" key="9">
    <source>
        <dbReference type="EMBL" id="CED82379.1"/>
    </source>
</evidence>
<dbReference type="AlphaFoldDB" id="A0A0F7SNW9"/>
<feature type="transmembrane region" description="Helical" evidence="8">
    <location>
        <begin position="216"/>
        <end position="237"/>
    </location>
</feature>
<evidence type="ECO:0000256" key="8">
    <source>
        <dbReference type="SAM" id="Phobius"/>
    </source>
</evidence>
<evidence type="ECO:0000256" key="2">
    <source>
        <dbReference type="ARBA" id="ARBA00008821"/>
    </source>
</evidence>
<feature type="transmembrane region" description="Helical" evidence="8">
    <location>
        <begin position="306"/>
        <end position="324"/>
    </location>
</feature>
<feature type="transmembrane region" description="Helical" evidence="8">
    <location>
        <begin position="165"/>
        <end position="189"/>
    </location>
</feature>
<accession>A0A0F7SNW9</accession>
<dbReference type="GO" id="GO:0005886">
    <property type="term" value="C:plasma membrane"/>
    <property type="evidence" value="ECO:0007669"/>
    <property type="project" value="TreeGrafter"/>
</dbReference>
<name>A0A0F7SNW9_PHARH</name>
<feature type="transmembrane region" description="Helical" evidence="8">
    <location>
        <begin position="249"/>
        <end position="272"/>
    </location>
</feature>
<evidence type="ECO:0000256" key="6">
    <source>
        <dbReference type="ARBA" id="ARBA00023136"/>
    </source>
</evidence>
<evidence type="ECO:0000256" key="5">
    <source>
        <dbReference type="ARBA" id="ARBA00022989"/>
    </source>
</evidence>
<keyword evidence="3" id="KW-0813">Transport</keyword>
<evidence type="ECO:0000256" key="4">
    <source>
        <dbReference type="ARBA" id="ARBA00022692"/>
    </source>
</evidence>
<feature type="transmembrane region" description="Helical" evidence="8">
    <location>
        <begin position="552"/>
        <end position="579"/>
    </location>
</feature>
<feature type="transmembrane region" description="Helical" evidence="8">
    <location>
        <begin position="373"/>
        <end position="394"/>
    </location>
</feature>
<evidence type="ECO:0000256" key="1">
    <source>
        <dbReference type="ARBA" id="ARBA00004141"/>
    </source>
</evidence>
<dbReference type="InterPro" id="IPR006043">
    <property type="entry name" value="NCS2"/>
</dbReference>
<dbReference type="NCBIfam" id="TIGR00801">
    <property type="entry name" value="ncs2"/>
    <property type="match status" value="1"/>
</dbReference>
<reference evidence="9" key="1">
    <citation type="submission" date="2014-08" db="EMBL/GenBank/DDBJ databases">
        <authorList>
            <person name="Sharma Rahul"/>
            <person name="Thines Marco"/>
        </authorList>
    </citation>
    <scope>NUCLEOTIDE SEQUENCE</scope>
</reference>
<keyword evidence="4 8" id="KW-0812">Transmembrane</keyword>
<evidence type="ECO:0000256" key="7">
    <source>
        <dbReference type="SAM" id="MobiDB-lite"/>
    </source>
</evidence>
<feature type="compositionally biased region" description="Low complexity" evidence="7">
    <location>
        <begin position="7"/>
        <end position="16"/>
    </location>
</feature>
<dbReference type="PROSITE" id="PS01116">
    <property type="entry name" value="XANTH_URACIL_PERMASE"/>
    <property type="match status" value="1"/>
</dbReference>
<feature type="transmembrane region" description="Helical" evidence="8">
    <location>
        <begin position="518"/>
        <end position="540"/>
    </location>
</feature>
<dbReference type="InterPro" id="IPR006042">
    <property type="entry name" value="Xan_ur_permease"/>
</dbReference>
<proteinExistence type="inferred from homology"/>
<dbReference type="Pfam" id="PF00860">
    <property type="entry name" value="Xan_ur_permease"/>
    <property type="match status" value="1"/>
</dbReference>
<feature type="transmembrane region" description="Helical" evidence="8">
    <location>
        <begin position="331"/>
        <end position="349"/>
    </location>
</feature>
<comment type="similarity">
    <text evidence="2">Belongs to the nucleobase:cation symporter-2 (NCS2) (TC 2.A.40) family.</text>
</comment>
<feature type="transmembrane region" description="Helical" evidence="8">
    <location>
        <begin position="486"/>
        <end position="506"/>
    </location>
</feature>
<organism evidence="9">
    <name type="scientific">Phaffia rhodozyma</name>
    <name type="common">Yeast</name>
    <name type="synonym">Xanthophyllomyces dendrorhous</name>
    <dbReference type="NCBI Taxonomy" id="264483"/>
    <lineage>
        <taxon>Eukaryota</taxon>
        <taxon>Fungi</taxon>
        <taxon>Dikarya</taxon>
        <taxon>Basidiomycota</taxon>
        <taxon>Agaricomycotina</taxon>
        <taxon>Tremellomycetes</taxon>
        <taxon>Cystofilobasidiales</taxon>
        <taxon>Mrakiaceae</taxon>
        <taxon>Phaffia</taxon>
    </lineage>
</organism>
<feature type="transmembrane region" description="Helical" evidence="8">
    <location>
        <begin position="136"/>
        <end position="153"/>
    </location>
</feature>
<dbReference type="PANTHER" id="PTHR42810">
    <property type="entry name" value="PURINE PERMEASE C1399.01C-RELATED"/>
    <property type="match status" value="1"/>
</dbReference>
<feature type="region of interest" description="Disordered" evidence="7">
    <location>
        <begin position="1"/>
        <end position="23"/>
    </location>
</feature>
<evidence type="ECO:0000256" key="3">
    <source>
        <dbReference type="ARBA" id="ARBA00022448"/>
    </source>
</evidence>
<feature type="region of interest" description="Disordered" evidence="7">
    <location>
        <begin position="587"/>
        <end position="610"/>
    </location>
</feature>
<protein>
    <submittedName>
        <fullName evidence="9">Xanthine uracil permease</fullName>
    </submittedName>
</protein>
<keyword evidence="5 8" id="KW-1133">Transmembrane helix</keyword>
<dbReference type="PANTHER" id="PTHR42810:SF2">
    <property type="entry name" value="PURINE PERMEASE C1399.01C-RELATED"/>
    <property type="match status" value="1"/>
</dbReference>